<organism evidence="3 4">
    <name type="scientific">Hydrogenophaga laconesensis</name>
    <dbReference type="NCBI Taxonomy" id="1805971"/>
    <lineage>
        <taxon>Bacteria</taxon>
        <taxon>Pseudomonadati</taxon>
        <taxon>Pseudomonadota</taxon>
        <taxon>Betaproteobacteria</taxon>
        <taxon>Burkholderiales</taxon>
        <taxon>Comamonadaceae</taxon>
        <taxon>Hydrogenophaga</taxon>
    </lineage>
</organism>
<dbReference type="RefSeq" id="WP_204734392.1">
    <property type="nucleotide sequence ID" value="NZ_JAVDWE010000016.1"/>
</dbReference>
<sequence>MNPVPWMPAGTVYGTLLNFRREHALWAPRMNDAPYKAPPKAPVLYIKTANTFTPAGGDITLPVGAPVQVTPSLGLVMGDAGAYGAVLFNDVSVVHESYYRPPIKAHCVDGFLGVGGECVPLAQLGGAAGLVGLQIELHINGVHRQTTVLSELVRDAATLLFDVGEFMALRPGDVLMLGTDCLADGTRPLVHAGDTVEITAPGFLPVRHNFVKEATA</sequence>
<evidence type="ECO:0000256" key="1">
    <source>
        <dbReference type="ARBA" id="ARBA00022723"/>
    </source>
</evidence>
<keyword evidence="3" id="KW-0456">Lyase</keyword>
<dbReference type="Proteomes" id="UP001265550">
    <property type="component" value="Unassembled WGS sequence"/>
</dbReference>
<keyword evidence="3" id="KW-0413">Isomerase</keyword>
<dbReference type="InterPro" id="IPR036663">
    <property type="entry name" value="Fumarylacetoacetase_C_sf"/>
</dbReference>
<evidence type="ECO:0000313" key="3">
    <source>
        <dbReference type="EMBL" id="MDR7096732.1"/>
    </source>
</evidence>
<dbReference type="InterPro" id="IPR011234">
    <property type="entry name" value="Fumarylacetoacetase-like_C"/>
</dbReference>
<accession>A0ABU1VGX2</accession>
<dbReference type="Gene3D" id="3.90.850.10">
    <property type="entry name" value="Fumarylacetoacetase-like, C-terminal domain"/>
    <property type="match status" value="1"/>
</dbReference>
<dbReference type="EC" id="5.3.3.-" evidence="3"/>
<feature type="domain" description="Fumarylacetoacetase-like C-terminal" evidence="2">
    <location>
        <begin position="11"/>
        <end position="209"/>
    </location>
</feature>
<dbReference type="Pfam" id="PF01557">
    <property type="entry name" value="FAA_hydrolase"/>
    <property type="match status" value="1"/>
</dbReference>
<dbReference type="EC" id="4.1.1.68" evidence="3"/>
<dbReference type="EMBL" id="JAVDWE010000016">
    <property type="protein sequence ID" value="MDR7096732.1"/>
    <property type="molecule type" value="Genomic_DNA"/>
</dbReference>
<dbReference type="SUPFAM" id="SSF56529">
    <property type="entry name" value="FAH"/>
    <property type="match status" value="1"/>
</dbReference>
<reference evidence="3 4" key="1">
    <citation type="submission" date="2023-07" db="EMBL/GenBank/DDBJ databases">
        <title>Sorghum-associated microbial communities from plants grown in Nebraska, USA.</title>
        <authorList>
            <person name="Schachtman D."/>
        </authorList>
    </citation>
    <scope>NUCLEOTIDE SEQUENCE [LARGE SCALE GENOMIC DNA]</scope>
    <source>
        <strain evidence="3 4">BE240</strain>
    </source>
</reference>
<keyword evidence="1" id="KW-0479">Metal-binding</keyword>
<comment type="caution">
    <text evidence="3">The sequence shown here is derived from an EMBL/GenBank/DDBJ whole genome shotgun (WGS) entry which is preliminary data.</text>
</comment>
<dbReference type="GO" id="GO:0016853">
    <property type="term" value="F:isomerase activity"/>
    <property type="evidence" value="ECO:0007669"/>
    <property type="project" value="UniProtKB-KW"/>
</dbReference>
<keyword evidence="4" id="KW-1185">Reference proteome</keyword>
<dbReference type="PANTHER" id="PTHR11820">
    <property type="entry name" value="ACYLPYRUVASE"/>
    <property type="match status" value="1"/>
</dbReference>
<evidence type="ECO:0000259" key="2">
    <source>
        <dbReference type="Pfam" id="PF01557"/>
    </source>
</evidence>
<dbReference type="GO" id="GO:0018800">
    <property type="term" value="F:5-oxopent-3-ene-1,2,5-tricarboxylate decarboxylase activity"/>
    <property type="evidence" value="ECO:0007669"/>
    <property type="project" value="UniProtKB-EC"/>
</dbReference>
<evidence type="ECO:0000313" key="4">
    <source>
        <dbReference type="Proteomes" id="UP001265550"/>
    </source>
</evidence>
<protein>
    <submittedName>
        <fullName evidence="3">5-oxopent-3-ene-1,2,5-tricarboxylate decarboxylase/2-hydroxyhepta-2,4-diene-1,7-dioate isomerase</fullName>
        <ecNumber evidence="3">4.1.1.68</ecNumber>
        <ecNumber evidence="3">5.3.3.-</ecNumber>
    </submittedName>
</protein>
<gene>
    <name evidence="3" type="ORF">J2X09_004489</name>
</gene>
<name>A0ABU1VGX2_9BURK</name>
<dbReference type="PANTHER" id="PTHR11820:SF114">
    <property type="entry name" value="4-HYDROXYPHENYLACETATE CATABOLISM PROTEIN"/>
    <property type="match status" value="1"/>
</dbReference>
<proteinExistence type="predicted"/>